<sequence length="598" mass="69062">MDSNHYCLSAPTKEIRLLDLLPATTSKTLTARIRRFPLDNTPPYISVSHVWGDEKVTNPLHIESGCGNRDIQISKHLESLLVGLLCHTVDSLPEIWNNGSRLPVWIDMACINQTDVGEKASQIPLMRQIYSQASAVIVWINEYDSYLRYAFHYLRRVVEQGDRYRNPFEPMGFESIRRLLNCQWFYRRWVIQEATVPRRAIFLCGADVLTMDDLFLGIDMVSRALMARPKEIKTSEYATVGIFRPLLVLKEIKMRLNKQRQFKLLWLLENLRSTYSTLPHDKIYGLLGFCSPEEAAGNPIRYDLEPEEVYKTFAMTHAKIHHDLDFLGLCAPVQRDTVRVDAQQRRRFSAPSWIPNWDSSNLRRCLGLSRIAYDEKYFNASGTLPVDCSFRANEMVVSGIMVDRIQFLGDFTELGHHDGFSDPNSKIFQEYFDFYMKKPITETPYKDELSRAKAFVRTISLYGVYLSPVPSSDELPEMFYRWCQGSTLENQLKERGLKYERFQTDFPKGFIRMKRLPSWQPFITQKGYIGLAREKCSVGDELWIVSGCSVPIILSPVAKDAHEVRGEVLLDGFMFGEIMNVPDNFLLSLRAWGKVTLN</sequence>
<gene>
    <name evidence="2" type="ORF">FHL15_009286</name>
</gene>
<dbReference type="Pfam" id="PF06985">
    <property type="entry name" value="HET"/>
    <property type="match status" value="1"/>
</dbReference>
<protein>
    <recommendedName>
        <fullName evidence="1">Heterokaryon incompatibility domain-containing protein</fullName>
    </recommendedName>
</protein>
<reference evidence="3" key="1">
    <citation type="submission" date="2019-06" db="EMBL/GenBank/DDBJ databases">
        <title>Draft genome sequence of the griseofulvin-producing fungus Xylaria cubensis strain G536.</title>
        <authorList>
            <person name="Mead M.E."/>
            <person name="Raja H.A."/>
            <person name="Steenwyk J.L."/>
            <person name="Knowles S.L."/>
            <person name="Oberlies N.H."/>
            <person name="Rokas A."/>
        </authorList>
    </citation>
    <scope>NUCLEOTIDE SEQUENCE [LARGE SCALE GENOMIC DNA]</scope>
    <source>
        <strain evidence="3">G536</strain>
    </source>
</reference>
<dbReference type="STRING" id="2512241.A0A553HPH1"/>
<feature type="domain" description="Heterokaryon incompatibility" evidence="1">
    <location>
        <begin position="44"/>
        <end position="193"/>
    </location>
</feature>
<dbReference type="EMBL" id="VFLP01000062">
    <property type="protein sequence ID" value="TRX89853.1"/>
    <property type="molecule type" value="Genomic_DNA"/>
</dbReference>
<evidence type="ECO:0000313" key="2">
    <source>
        <dbReference type="EMBL" id="TRX89853.1"/>
    </source>
</evidence>
<dbReference type="PANTHER" id="PTHR24148:SF73">
    <property type="entry name" value="HET DOMAIN PROTEIN (AFU_ORTHOLOGUE AFUA_8G01020)"/>
    <property type="match status" value="1"/>
</dbReference>
<evidence type="ECO:0000313" key="3">
    <source>
        <dbReference type="Proteomes" id="UP000319160"/>
    </source>
</evidence>
<keyword evidence="3" id="KW-1185">Reference proteome</keyword>
<dbReference type="InterPro" id="IPR052895">
    <property type="entry name" value="HetReg/Transcr_Mod"/>
</dbReference>
<organism evidence="2 3">
    <name type="scientific">Xylaria flabelliformis</name>
    <dbReference type="NCBI Taxonomy" id="2512241"/>
    <lineage>
        <taxon>Eukaryota</taxon>
        <taxon>Fungi</taxon>
        <taxon>Dikarya</taxon>
        <taxon>Ascomycota</taxon>
        <taxon>Pezizomycotina</taxon>
        <taxon>Sordariomycetes</taxon>
        <taxon>Xylariomycetidae</taxon>
        <taxon>Xylariales</taxon>
        <taxon>Xylariaceae</taxon>
        <taxon>Xylaria</taxon>
    </lineage>
</organism>
<dbReference type="AlphaFoldDB" id="A0A553HPH1"/>
<proteinExistence type="predicted"/>
<dbReference type="Pfam" id="PF26639">
    <property type="entry name" value="Het-6_barrel"/>
    <property type="match status" value="1"/>
</dbReference>
<accession>A0A553HPH1</accession>
<evidence type="ECO:0000259" key="1">
    <source>
        <dbReference type="Pfam" id="PF06985"/>
    </source>
</evidence>
<comment type="caution">
    <text evidence="2">The sequence shown here is derived from an EMBL/GenBank/DDBJ whole genome shotgun (WGS) entry which is preliminary data.</text>
</comment>
<dbReference type="PANTHER" id="PTHR24148">
    <property type="entry name" value="ANKYRIN REPEAT DOMAIN-CONTAINING PROTEIN 39 HOMOLOG-RELATED"/>
    <property type="match status" value="1"/>
</dbReference>
<dbReference type="Proteomes" id="UP000319160">
    <property type="component" value="Unassembled WGS sequence"/>
</dbReference>
<name>A0A553HPH1_9PEZI</name>
<dbReference type="InterPro" id="IPR010730">
    <property type="entry name" value="HET"/>
</dbReference>
<dbReference type="OrthoDB" id="2157530at2759"/>